<evidence type="ECO:0000313" key="3">
    <source>
        <dbReference type="EMBL" id="NML39835.1"/>
    </source>
</evidence>
<organism evidence="3 4">
    <name type="scientific">Chitinophaga fulva</name>
    <dbReference type="NCBI Taxonomy" id="2728842"/>
    <lineage>
        <taxon>Bacteria</taxon>
        <taxon>Pseudomonadati</taxon>
        <taxon>Bacteroidota</taxon>
        <taxon>Chitinophagia</taxon>
        <taxon>Chitinophagales</taxon>
        <taxon>Chitinophagaceae</taxon>
        <taxon>Chitinophaga</taxon>
    </lineage>
</organism>
<dbReference type="GO" id="GO:0004672">
    <property type="term" value="F:protein kinase activity"/>
    <property type="evidence" value="ECO:0007669"/>
    <property type="project" value="UniProtKB-ARBA"/>
</dbReference>
<dbReference type="GO" id="GO:0000160">
    <property type="term" value="P:phosphorelay signal transduction system"/>
    <property type="evidence" value="ECO:0007669"/>
    <property type="project" value="InterPro"/>
</dbReference>
<dbReference type="SUPFAM" id="SSF47226">
    <property type="entry name" value="Histidine-containing phosphotransfer domain, HPT domain"/>
    <property type="match status" value="1"/>
</dbReference>
<gene>
    <name evidence="3" type="ORF">HHL17_21730</name>
</gene>
<comment type="caution">
    <text evidence="3">The sequence shown here is derived from an EMBL/GenBank/DDBJ whole genome shotgun (WGS) entry which is preliminary data.</text>
</comment>
<protein>
    <recommendedName>
        <fullName evidence="2">HPt domain-containing protein</fullName>
    </recommendedName>
</protein>
<accession>A0A848GMJ8</accession>
<dbReference type="PROSITE" id="PS50894">
    <property type="entry name" value="HPT"/>
    <property type="match status" value="1"/>
</dbReference>
<dbReference type="Gene3D" id="1.20.120.160">
    <property type="entry name" value="HPT domain"/>
    <property type="match status" value="1"/>
</dbReference>
<feature type="domain" description="HPt" evidence="2">
    <location>
        <begin position="25"/>
        <end position="125"/>
    </location>
</feature>
<feature type="modified residue" description="Phosphohistidine" evidence="1">
    <location>
        <position position="64"/>
    </location>
</feature>
<dbReference type="EMBL" id="JABBGC010000002">
    <property type="protein sequence ID" value="NML39835.1"/>
    <property type="molecule type" value="Genomic_DNA"/>
</dbReference>
<dbReference type="AlphaFoldDB" id="A0A848GMJ8"/>
<dbReference type="InterPro" id="IPR008207">
    <property type="entry name" value="Sig_transdc_His_kin_Hpt_dom"/>
</dbReference>
<keyword evidence="4" id="KW-1185">Reference proteome</keyword>
<keyword evidence="1" id="KW-0597">Phosphoprotein</keyword>
<dbReference type="InterPro" id="IPR036641">
    <property type="entry name" value="HPT_dom_sf"/>
</dbReference>
<dbReference type="Proteomes" id="UP000583266">
    <property type="component" value="Unassembled WGS sequence"/>
</dbReference>
<evidence type="ECO:0000313" key="4">
    <source>
        <dbReference type="Proteomes" id="UP000583266"/>
    </source>
</evidence>
<name>A0A848GMJ8_9BACT</name>
<reference evidence="3 4" key="1">
    <citation type="submission" date="2020-04" db="EMBL/GenBank/DDBJ databases">
        <title>Chitinophaga sp. G-6-1-13 sp. nov., isolated from soil.</title>
        <authorList>
            <person name="Dahal R.H."/>
            <person name="Chaudhary D.K."/>
        </authorList>
    </citation>
    <scope>NUCLEOTIDE SEQUENCE [LARGE SCALE GENOMIC DNA]</scope>
    <source>
        <strain evidence="3 4">G-6-1-13</strain>
    </source>
</reference>
<evidence type="ECO:0000256" key="1">
    <source>
        <dbReference type="PROSITE-ProRule" id="PRU00110"/>
    </source>
</evidence>
<proteinExistence type="predicted"/>
<evidence type="ECO:0000259" key="2">
    <source>
        <dbReference type="PROSITE" id="PS50894"/>
    </source>
</evidence>
<sequence length="132" mass="15381">MNQDPVFEFSEYFDNTFLLELYQNDIDYALDIFEITLSHYPTVLAELQVSVLENNWEEAILFAHRLKSGIRGLGFTQQANKLGHLHKLITIENAKDTPVINKLCHEIQFSLLSAIPIVRNEMNRMRLYLGMH</sequence>
<dbReference type="RefSeq" id="WP_169226891.1">
    <property type="nucleotide sequence ID" value="NZ_JABBGC010000002.1"/>
</dbReference>